<keyword evidence="3" id="KW-1185">Reference proteome</keyword>
<reference evidence="2 3" key="1">
    <citation type="submission" date="2020-08" db="EMBL/GenBank/DDBJ databases">
        <title>Sequencing the genomes of 1000 actinobacteria strains.</title>
        <authorList>
            <person name="Klenk H.-P."/>
        </authorList>
    </citation>
    <scope>NUCLEOTIDE SEQUENCE [LARGE SCALE GENOMIC DNA]</scope>
    <source>
        <strain evidence="2 3">DSM 45272</strain>
    </source>
</reference>
<gene>
    <name evidence="2" type="ORF">HDA45_003372</name>
</gene>
<accession>A0A841B3H4</accession>
<evidence type="ECO:0000313" key="2">
    <source>
        <dbReference type="EMBL" id="MBB5853285.1"/>
    </source>
</evidence>
<organism evidence="2 3">
    <name type="scientific">Amycolatopsis umgeniensis</name>
    <dbReference type="NCBI Taxonomy" id="336628"/>
    <lineage>
        <taxon>Bacteria</taxon>
        <taxon>Bacillati</taxon>
        <taxon>Actinomycetota</taxon>
        <taxon>Actinomycetes</taxon>
        <taxon>Pseudonocardiales</taxon>
        <taxon>Pseudonocardiaceae</taxon>
        <taxon>Amycolatopsis</taxon>
    </lineage>
</organism>
<name>A0A841B3H4_9PSEU</name>
<feature type="region of interest" description="Disordered" evidence="1">
    <location>
        <begin position="78"/>
        <end position="98"/>
    </location>
</feature>
<dbReference type="EMBL" id="JACHMX010000001">
    <property type="protein sequence ID" value="MBB5853285.1"/>
    <property type="molecule type" value="Genomic_DNA"/>
</dbReference>
<evidence type="ECO:0000313" key="3">
    <source>
        <dbReference type="Proteomes" id="UP000580861"/>
    </source>
</evidence>
<sequence length="98" mass="10226">MHPDVRASAMSEAARTGSMSEGIGAAEMSLFQARNSSASRSPAGSGLAGIRGSSRSAIGINYLELSLISTFRYRDVVPPTRAGETLPGEATARPWTGR</sequence>
<protein>
    <submittedName>
        <fullName evidence="2">Uncharacterized protein</fullName>
    </submittedName>
</protein>
<evidence type="ECO:0000256" key="1">
    <source>
        <dbReference type="SAM" id="MobiDB-lite"/>
    </source>
</evidence>
<comment type="caution">
    <text evidence="2">The sequence shown here is derived from an EMBL/GenBank/DDBJ whole genome shotgun (WGS) entry which is preliminary data.</text>
</comment>
<proteinExistence type="predicted"/>
<dbReference type="AlphaFoldDB" id="A0A841B3H4"/>
<dbReference type="Proteomes" id="UP000580861">
    <property type="component" value="Unassembled WGS sequence"/>
</dbReference>